<dbReference type="PANTHER" id="PTHR35889">
    <property type="entry name" value="CYCLOINULO-OLIGOSACCHARIDE FRUCTANOTRANSFERASE-RELATED"/>
    <property type="match status" value="1"/>
</dbReference>
<evidence type="ECO:0000313" key="4">
    <source>
        <dbReference type="EMBL" id="QEL16900.1"/>
    </source>
</evidence>
<dbReference type="KEGG" id="lrs:PX52LOC_03875"/>
<dbReference type="RefSeq" id="WP_149111569.1">
    <property type="nucleotide sequence ID" value="NZ_CP042425.1"/>
</dbReference>
<evidence type="ECO:0000313" key="5">
    <source>
        <dbReference type="Proteomes" id="UP000324974"/>
    </source>
</evidence>
<evidence type="ECO:0000259" key="3">
    <source>
        <dbReference type="Pfam" id="PF07587"/>
    </source>
</evidence>
<evidence type="ECO:0008006" key="6">
    <source>
        <dbReference type="Google" id="ProtNLM"/>
    </source>
</evidence>
<dbReference type="InterPro" id="IPR011444">
    <property type="entry name" value="DUF1549"/>
</dbReference>
<dbReference type="PANTHER" id="PTHR35889:SF3">
    <property type="entry name" value="F-BOX DOMAIN-CONTAINING PROTEIN"/>
    <property type="match status" value="1"/>
</dbReference>
<gene>
    <name evidence="4" type="ORF">PX52LOC_03875</name>
</gene>
<dbReference type="EMBL" id="CP042425">
    <property type="protein sequence ID" value="QEL16900.1"/>
    <property type="molecule type" value="Genomic_DNA"/>
</dbReference>
<dbReference type="InterPro" id="IPR022655">
    <property type="entry name" value="DUF1553"/>
</dbReference>
<dbReference type="OrthoDB" id="242747at2"/>
<sequence length="584" mass="63457">MRRNSFLILTFLAGTALFSVSEIGVSAQVPNAKKALKQLAKAQAEAKKAEDAKKAQADAKKAEEAKRTTAAKKKSDSDDELAPLKPALIGGKKDTTAVAKFIDDQIAAKLAAEKMTASPTCTDEEFLRRTYVDISGVIPTAEQAKAFLADKTPGKRAKLIDDLLASPNFGQHQADIWMGLLVQRTSDSRRVDFGSLRTWLAEEFNANKSWDVIATDIVTATGEQEKNPAVGFYLSNNTVDKMTDELCKSFLGVQLQCAQCHDHKFNDWKQTEYWAMAQFFMKVQVAGLGKDAKPTVDEKPVVRRNKMNALPESAKMVEPKFLQGPSPSIGLKDPARPTLAKWMTGPTNPFFARAMVNRVWGELFGRGIVNPVDDMVGQNLPSHPEMLTGLAADFAANAFDVKHLVRSVCNSSAYQRSSKSTAGNEKAGPQLYATMAVKVLSPEQLFDSLAVVTKFDAKAGGPAARDKMVKGFAPAARDRFVNFFLAGAEMVSLTEYEAGIPQALKLMNSRQTAGGNPQAVRAVVGSSRGAEAIEKIYLATLSRFPTDAEKARLGEYVSKASLSQDGLADVLWAVLNSSEFTLNR</sequence>
<keyword evidence="5" id="KW-1185">Reference proteome</keyword>
<feature type="domain" description="DUF1549" evidence="2">
    <location>
        <begin position="102"/>
        <end position="284"/>
    </location>
</feature>
<accession>A0A5C1ADW4</accession>
<evidence type="ECO:0000259" key="2">
    <source>
        <dbReference type="Pfam" id="PF07583"/>
    </source>
</evidence>
<name>A0A5C1ADW4_9BACT</name>
<feature type="domain" description="DUF1553" evidence="3">
    <location>
        <begin position="336"/>
        <end position="466"/>
    </location>
</feature>
<evidence type="ECO:0000256" key="1">
    <source>
        <dbReference type="SAM" id="MobiDB-lite"/>
    </source>
</evidence>
<reference evidence="5" key="1">
    <citation type="submission" date="2019-08" db="EMBL/GenBank/DDBJ databases">
        <title>Limnoglobus roseus gen. nov., sp. nov., a novel freshwater planctomycete with a giant genome from the family Gemmataceae.</title>
        <authorList>
            <person name="Kulichevskaya I.S."/>
            <person name="Naumoff D.G."/>
            <person name="Miroshnikov K."/>
            <person name="Ivanova A."/>
            <person name="Philippov D.A."/>
            <person name="Hakobyan A."/>
            <person name="Rijpstra I.C."/>
            <person name="Sinninghe Damste J.S."/>
            <person name="Liesack W."/>
            <person name="Dedysh S.N."/>
        </authorList>
    </citation>
    <scope>NUCLEOTIDE SEQUENCE [LARGE SCALE GENOMIC DNA]</scope>
    <source>
        <strain evidence="5">PX52</strain>
    </source>
</reference>
<dbReference type="Pfam" id="PF07583">
    <property type="entry name" value="PSCyt2"/>
    <property type="match status" value="1"/>
</dbReference>
<organism evidence="4 5">
    <name type="scientific">Limnoglobus roseus</name>
    <dbReference type="NCBI Taxonomy" id="2598579"/>
    <lineage>
        <taxon>Bacteria</taxon>
        <taxon>Pseudomonadati</taxon>
        <taxon>Planctomycetota</taxon>
        <taxon>Planctomycetia</taxon>
        <taxon>Gemmatales</taxon>
        <taxon>Gemmataceae</taxon>
        <taxon>Limnoglobus</taxon>
    </lineage>
</organism>
<dbReference type="AlphaFoldDB" id="A0A5C1ADW4"/>
<proteinExistence type="predicted"/>
<dbReference type="Pfam" id="PF07587">
    <property type="entry name" value="PSD1"/>
    <property type="match status" value="1"/>
</dbReference>
<feature type="region of interest" description="Disordered" evidence="1">
    <location>
        <begin position="51"/>
        <end position="85"/>
    </location>
</feature>
<protein>
    <recommendedName>
        <fullName evidence="6">DUF1553 domain-containing protein</fullName>
    </recommendedName>
</protein>
<feature type="compositionally biased region" description="Basic and acidic residues" evidence="1">
    <location>
        <begin position="51"/>
        <end position="67"/>
    </location>
</feature>
<dbReference type="Proteomes" id="UP000324974">
    <property type="component" value="Chromosome"/>
</dbReference>